<feature type="transmembrane region" description="Helical" evidence="6">
    <location>
        <begin position="158"/>
        <end position="179"/>
    </location>
</feature>
<protein>
    <submittedName>
        <fullName evidence="8">MFS transporter</fullName>
    </submittedName>
</protein>
<comment type="subcellular location">
    <subcellularLocation>
        <location evidence="1">Cell membrane</location>
        <topology evidence="1">Multi-pass membrane protein</topology>
    </subcellularLocation>
</comment>
<feature type="transmembrane region" description="Helical" evidence="6">
    <location>
        <begin position="361"/>
        <end position="377"/>
    </location>
</feature>
<comment type="caution">
    <text evidence="8">The sequence shown here is derived from an EMBL/GenBank/DDBJ whole genome shotgun (WGS) entry which is preliminary data.</text>
</comment>
<feature type="transmembrane region" description="Helical" evidence="6">
    <location>
        <begin position="267"/>
        <end position="286"/>
    </location>
</feature>
<dbReference type="InterPro" id="IPR020846">
    <property type="entry name" value="MFS_dom"/>
</dbReference>
<dbReference type="InterPro" id="IPR050189">
    <property type="entry name" value="MFS_Efflux_Transporters"/>
</dbReference>
<dbReference type="SUPFAM" id="SSF103473">
    <property type="entry name" value="MFS general substrate transporter"/>
    <property type="match status" value="1"/>
</dbReference>
<evidence type="ECO:0000256" key="6">
    <source>
        <dbReference type="SAM" id="Phobius"/>
    </source>
</evidence>
<dbReference type="PANTHER" id="PTHR43124:SF10">
    <property type="entry name" value="PURINE EFFLUX PUMP PBUE"/>
    <property type="match status" value="1"/>
</dbReference>
<evidence type="ECO:0000256" key="3">
    <source>
        <dbReference type="ARBA" id="ARBA00022692"/>
    </source>
</evidence>
<sequence length="399" mass="39447">MPASLWWLCLGAFAIGTEGFMIAGLLPVLAADLGVSVPAAGQLVTVFAVTYAVGSPVMATLLGNVDRRRVLIGALAIFAAGNLLAAGAHSFGQLMAARVLLALAAGVFLPTANAVATSLVPAARSGTALAIITGGGTVAVALGVPLGAWIAAQGDWRATFVACGVLSALATAGLAFGLPRALPHSVTTLAQRLSVARRPGMLGALAVSALWAAGGFTFYTYVAPFFVQGLGFAPQHVGIVLFLVGSFAAVGTGLGGHMTDRAGVARVLAVSSAGIVLAFSVLSLSAQVLHGATAGAIAIGAVVLWGMAGWGFGPAQATRLICLAPDVSPITLSLHASAVYVGIALGSSVGALALAHGGPGLLGWAAAGCHVVAVVLWRSGLRHEPAPATEQPATSGAHG</sequence>
<name>A0ABT1AF05_9RALS</name>
<dbReference type="Proteomes" id="UP001162811">
    <property type="component" value="Unassembled WGS sequence"/>
</dbReference>
<feature type="transmembrane region" description="Helical" evidence="6">
    <location>
        <begin position="95"/>
        <end position="116"/>
    </location>
</feature>
<dbReference type="EMBL" id="JAMXHT010000001">
    <property type="protein sequence ID" value="MCO5396974.1"/>
    <property type="molecule type" value="Genomic_DNA"/>
</dbReference>
<dbReference type="PROSITE" id="PS50850">
    <property type="entry name" value="MFS"/>
    <property type="match status" value="1"/>
</dbReference>
<feature type="transmembrane region" description="Helical" evidence="6">
    <location>
        <begin position="200"/>
        <end position="221"/>
    </location>
</feature>
<evidence type="ECO:0000256" key="4">
    <source>
        <dbReference type="ARBA" id="ARBA00022989"/>
    </source>
</evidence>
<keyword evidence="4 6" id="KW-1133">Transmembrane helix</keyword>
<proteinExistence type="predicted"/>
<evidence type="ECO:0000259" key="7">
    <source>
        <dbReference type="PROSITE" id="PS50850"/>
    </source>
</evidence>
<dbReference type="Gene3D" id="1.20.1250.20">
    <property type="entry name" value="MFS general substrate transporter like domains"/>
    <property type="match status" value="2"/>
</dbReference>
<accession>A0ABT1AF05</accession>
<evidence type="ECO:0000256" key="2">
    <source>
        <dbReference type="ARBA" id="ARBA00022475"/>
    </source>
</evidence>
<reference evidence="8" key="2">
    <citation type="journal article" date="2023" name="Front. Microbiol.">
        <title>Ralstonia chuxiongensis sp. nov., Ralstonia mojiangensis sp. nov., and Ralstonia soli sp. nov., isolated from tobacco fields, are three novel species in the family Burkholderiaceae.</title>
        <authorList>
            <person name="Lu C.H."/>
            <person name="Zhang Y.Y."/>
            <person name="Jiang N."/>
            <person name="Chen W."/>
            <person name="Shao X."/>
            <person name="Zhao Z.M."/>
            <person name="Lu W.L."/>
            <person name="Hu X."/>
            <person name="Xi Y.X."/>
            <person name="Zou S.Y."/>
            <person name="Wei Q.J."/>
            <person name="Lin Z.L."/>
            <person name="Gong L."/>
            <person name="Gai X.T."/>
            <person name="Zhang L.Q."/>
            <person name="Li J.Y."/>
            <person name="Jin Y."/>
            <person name="Xia Z.Y."/>
        </authorList>
    </citation>
    <scope>NUCLEOTIDE SEQUENCE</scope>
    <source>
        <strain evidence="8">21MJYT02-11</strain>
    </source>
</reference>
<feature type="transmembrane region" description="Helical" evidence="6">
    <location>
        <begin position="292"/>
        <end position="313"/>
    </location>
</feature>
<gene>
    <name evidence="8" type="ORF">NG900_02055</name>
</gene>
<dbReference type="CDD" id="cd17324">
    <property type="entry name" value="MFS_NepI_like"/>
    <property type="match status" value="1"/>
</dbReference>
<evidence type="ECO:0000313" key="8">
    <source>
        <dbReference type="EMBL" id="MCO5396974.1"/>
    </source>
</evidence>
<evidence type="ECO:0000256" key="1">
    <source>
        <dbReference type="ARBA" id="ARBA00004651"/>
    </source>
</evidence>
<organism evidence="8 9">
    <name type="scientific">Ralstonia soli</name>
    <dbReference type="NCBI Taxonomy" id="2953896"/>
    <lineage>
        <taxon>Bacteria</taxon>
        <taxon>Pseudomonadati</taxon>
        <taxon>Pseudomonadota</taxon>
        <taxon>Betaproteobacteria</taxon>
        <taxon>Burkholderiales</taxon>
        <taxon>Burkholderiaceae</taxon>
        <taxon>Ralstonia</taxon>
    </lineage>
</organism>
<evidence type="ECO:0000256" key="5">
    <source>
        <dbReference type="ARBA" id="ARBA00023136"/>
    </source>
</evidence>
<feature type="transmembrane region" description="Helical" evidence="6">
    <location>
        <begin position="70"/>
        <end position="89"/>
    </location>
</feature>
<feature type="transmembrane region" description="Helical" evidence="6">
    <location>
        <begin position="128"/>
        <end position="152"/>
    </location>
</feature>
<keyword evidence="3 6" id="KW-0812">Transmembrane</keyword>
<feature type="domain" description="Major facilitator superfamily (MFS) profile" evidence="7">
    <location>
        <begin position="4"/>
        <end position="399"/>
    </location>
</feature>
<keyword evidence="9" id="KW-1185">Reference proteome</keyword>
<feature type="transmembrane region" description="Helical" evidence="6">
    <location>
        <begin position="334"/>
        <end position="355"/>
    </location>
</feature>
<keyword evidence="5 6" id="KW-0472">Membrane</keyword>
<evidence type="ECO:0000313" key="9">
    <source>
        <dbReference type="Proteomes" id="UP001162811"/>
    </source>
</evidence>
<reference evidence="8" key="1">
    <citation type="submission" date="2022-06" db="EMBL/GenBank/DDBJ databases">
        <authorList>
            <person name="Lu C.-H."/>
        </authorList>
    </citation>
    <scope>NUCLEOTIDE SEQUENCE</scope>
    <source>
        <strain evidence="8">21MJYT02-11</strain>
    </source>
</reference>
<dbReference type="PANTHER" id="PTHR43124">
    <property type="entry name" value="PURINE EFFLUX PUMP PBUE"/>
    <property type="match status" value="1"/>
</dbReference>
<dbReference type="RefSeq" id="WP_252676178.1">
    <property type="nucleotide sequence ID" value="NZ_JAMXHT010000001.1"/>
</dbReference>
<feature type="transmembrane region" description="Helical" evidence="6">
    <location>
        <begin position="40"/>
        <end position="63"/>
    </location>
</feature>
<feature type="transmembrane region" description="Helical" evidence="6">
    <location>
        <begin position="233"/>
        <end position="255"/>
    </location>
</feature>
<keyword evidence="2" id="KW-1003">Cell membrane</keyword>
<dbReference type="InterPro" id="IPR011701">
    <property type="entry name" value="MFS"/>
</dbReference>
<dbReference type="Pfam" id="PF07690">
    <property type="entry name" value="MFS_1"/>
    <property type="match status" value="1"/>
</dbReference>
<dbReference type="InterPro" id="IPR036259">
    <property type="entry name" value="MFS_trans_sf"/>
</dbReference>